<dbReference type="EMBL" id="FNOK01000008">
    <property type="protein sequence ID" value="SDX19046.1"/>
    <property type="molecule type" value="Genomic_DNA"/>
</dbReference>
<evidence type="ECO:0000256" key="2">
    <source>
        <dbReference type="SAM" id="Phobius"/>
    </source>
</evidence>
<evidence type="ECO:0000313" key="3">
    <source>
        <dbReference type="EMBL" id="SDX19046.1"/>
    </source>
</evidence>
<proteinExistence type="predicted"/>
<accession>A0A1H2ZNR4</accession>
<feature type="compositionally biased region" description="Pro residues" evidence="1">
    <location>
        <begin position="272"/>
        <end position="304"/>
    </location>
</feature>
<dbReference type="Proteomes" id="UP000199529">
    <property type="component" value="Unassembled WGS sequence"/>
</dbReference>
<sequence length="426" mass="46500">MSPYAELESATVVVNPGGEATTTLTVRNDTEIVEAYEFEVVGECAAWTTVEPTRLSLYPGTQDVVTLHLRPPRSPEVRAGEVPLAVRVVPVERPDLVTVPETTVIITPFHRLKAALVPQRRRTWRTGRYEVELHNRGNKPAAIPLSATDPAEQLNFRFESDRPALEPGDRTEVRLRVRSSRLMWFGKPTSHQFLITAATEAEALEGELPQPEELDGELVQLPLLPRWLLTLLALLLALLLAWLFMVGPALLSAAQEAAREEARQMAQNGELVPPPPAEPPKPPDNGQQPPPPPPPPPPDVPGVPPGNGGPHSMTIEVVTNPGANLSRSAKAPEGKVFFVTDLVLANYQGDEGLLTIRFGDRTITTIALETFRNQDYHWVTPIEIPADEDVTATVRCARPGTPPSGQQAGRCVELLNVSGVLRDAPR</sequence>
<organism evidence="3 4">
    <name type="scientific">Saccharopolyspora shandongensis</name>
    <dbReference type="NCBI Taxonomy" id="418495"/>
    <lineage>
        <taxon>Bacteria</taxon>
        <taxon>Bacillati</taxon>
        <taxon>Actinomycetota</taxon>
        <taxon>Actinomycetes</taxon>
        <taxon>Pseudonocardiales</taxon>
        <taxon>Pseudonocardiaceae</taxon>
        <taxon>Saccharopolyspora</taxon>
    </lineage>
</organism>
<keyword evidence="2" id="KW-0472">Membrane</keyword>
<reference evidence="4" key="1">
    <citation type="submission" date="2016-10" db="EMBL/GenBank/DDBJ databases">
        <authorList>
            <person name="Varghese N."/>
            <person name="Submissions S."/>
        </authorList>
    </citation>
    <scope>NUCLEOTIDE SEQUENCE [LARGE SCALE GENOMIC DNA]</scope>
    <source>
        <strain evidence="4">CGMCC 4.3530</strain>
    </source>
</reference>
<feature type="region of interest" description="Disordered" evidence="1">
    <location>
        <begin position="261"/>
        <end position="316"/>
    </location>
</feature>
<keyword evidence="2" id="KW-1133">Transmembrane helix</keyword>
<feature type="transmembrane region" description="Helical" evidence="2">
    <location>
        <begin position="227"/>
        <end position="251"/>
    </location>
</feature>
<evidence type="ECO:0000313" key="4">
    <source>
        <dbReference type="Proteomes" id="UP000199529"/>
    </source>
</evidence>
<gene>
    <name evidence="3" type="ORF">SAMN05216215_1008128</name>
</gene>
<protein>
    <recommendedName>
        <fullName evidence="5">Hydrolytic protein</fullName>
    </recommendedName>
</protein>
<evidence type="ECO:0008006" key="5">
    <source>
        <dbReference type="Google" id="ProtNLM"/>
    </source>
</evidence>
<dbReference type="STRING" id="418495.SAMN05216215_1008128"/>
<keyword evidence="4" id="KW-1185">Reference proteome</keyword>
<name>A0A1H2ZNR4_9PSEU</name>
<dbReference type="RefSeq" id="WP_093264664.1">
    <property type="nucleotide sequence ID" value="NZ_FNOK01000008.1"/>
</dbReference>
<evidence type="ECO:0000256" key="1">
    <source>
        <dbReference type="SAM" id="MobiDB-lite"/>
    </source>
</evidence>
<keyword evidence="2" id="KW-0812">Transmembrane</keyword>
<dbReference type="OrthoDB" id="3444343at2"/>
<dbReference type="AlphaFoldDB" id="A0A1H2ZNR4"/>